<keyword evidence="2" id="KW-1185">Reference proteome</keyword>
<organism evidence="1 2">
    <name type="scientific">Terricaulis silvestris</name>
    <dbReference type="NCBI Taxonomy" id="2686094"/>
    <lineage>
        <taxon>Bacteria</taxon>
        <taxon>Pseudomonadati</taxon>
        <taxon>Pseudomonadota</taxon>
        <taxon>Alphaproteobacteria</taxon>
        <taxon>Caulobacterales</taxon>
        <taxon>Caulobacteraceae</taxon>
        <taxon>Terricaulis</taxon>
    </lineage>
</organism>
<evidence type="ECO:0000313" key="2">
    <source>
        <dbReference type="Proteomes" id="UP000431269"/>
    </source>
</evidence>
<dbReference type="EMBL" id="CP047045">
    <property type="protein sequence ID" value="QGZ96782.1"/>
    <property type="molecule type" value="Genomic_DNA"/>
</dbReference>
<proteinExistence type="predicted"/>
<evidence type="ECO:0000313" key="1">
    <source>
        <dbReference type="EMBL" id="QGZ96782.1"/>
    </source>
</evidence>
<accession>A0A6I6MYQ4</accession>
<dbReference type="AlphaFoldDB" id="A0A6I6MYQ4"/>
<sequence>MAKLPPRIKVFRAQIGFGDWVVATSSKKLALEAWDVSRDLFATGEAEQTDDPKAITVAMTNIGKAVAMPRPKRRK</sequence>
<name>A0A6I6MYQ4_9CAUL</name>
<dbReference type="Proteomes" id="UP000431269">
    <property type="component" value="Chromosome"/>
</dbReference>
<dbReference type="KEGG" id="tsv:DSM104635_03643"/>
<protein>
    <submittedName>
        <fullName evidence="1">Uncharacterized protein</fullName>
    </submittedName>
</protein>
<gene>
    <name evidence="1" type="ORF">DSM104635_03643</name>
</gene>
<reference evidence="2" key="1">
    <citation type="submission" date="2019-12" db="EMBL/GenBank/DDBJ databases">
        <title>Complete genome of Terracaulis silvestris 0127_4.</title>
        <authorList>
            <person name="Vieira S."/>
            <person name="Riedel T."/>
            <person name="Sproer C."/>
            <person name="Pascual J."/>
            <person name="Boedeker C."/>
            <person name="Overmann J."/>
        </authorList>
    </citation>
    <scope>NUCLEOTIDE SEQUENCE [LARGE SCALE GENOMIC DNA]</scope>
    <source>
        <strain evidence="2">0127_4</strain>
    </source>
</reference>
<dbReference type="RefSeq" id="WP_158767554.1">
    <property type="nucleotide sequence ID" value="NZ_CP047045.1"/>
</dbReference>